<protein>
    <submittedName>
        <fullName evidence="4">Uncharacterized protein</fullName>
    </submittedName>
</protein>
<feature type="transmembrane region" description="Helical" evidence="2">
    <location>
        <begin position="170"/>
        <end position="191"/>
    </location>
</feature>
<comment type="caution">
    <text evidence="4">The sequence shown here is derived from an EMBL/GenBank/DDBJ whole genome shotgun (WGS) entry which is preliminary data.</text>
</comment>
<evidence type="ECO:0000313" key="5">
    <source>
        <dbReference type="Proteomes" id="UP001152622"/>
    </source>
</evidence>
<gene>
    <name evidence="4" type="ORF">SKAU_G00196680</name>
</gene>
<evidence type="ECO:0000313" key="4">
    <source>
        <dbReference type="EMBL" id="KAJ8356874.1"/>
    </source>
</evidence>
<feature type="chain" id="PRO_5040177399" evidence="3">
    <location>
        <begin position="40"/>
        <end position="230"/>
    </location>
</feature>
<evidence type="ECO:0000256" key="3">
    <source>
        <dbReference type="SAM" id="SignalP"/>
    </source>
</evidence>
<organism evidence="4 5">
    <name type="scientific">Synaphobranchus kaupii</name>
    <name type="common">Kaup's arrowtooth eel</name>
    <dbReference type="NCBI Taxonomy" id="118154"/>
    <lineage>
        <taxon>Eukaryota</taxon>
        <taxon>Metazoa</taxon>
        <taxon>Chordata</taxon>
        <taxon>Craniata</taxon>
        <taxon>Vertebrata</taxon>
        <taxon>Euteleostomi</taxon>
        <taxon>Actinopterygii</taxon>
        <taxon>Neopterygii</taxon>
        <taxon>Teleostei</taxon>
        <taxon>Anguilliformes</taxon>
        <taxon>Synaphobranchidae</taxon>
        <taxon>Synaphobranchus</taxon>
    </lineage>
</organism>
<feature type="region of interest" description="Disordered" evidence="1">
    <location>
        <begin position="203"/>
        <end position="230"/>
    </location>
</feature>
<sequence length="230" mass="25616">MRRRETAILDDSSSERLGLNMLILWLLLGIHLPSMGVKADYCIKALPCVATQCFEIRGSEDAVCNSTHHKEVCCIEGTRIKLKCDTQLSCKCKELDAFPLAGRVGYPAEDQSKVINVAQLYIVAGISMKNELRPEDVMGHEGEPTTPEVPKWNTTPRIYPSGSSNTRLRIGVAISITILCTIIGATIWRIVWRRRASQRSAIRMNDMEGNPPSRSPTEEGPCLLQPPWQP</sequence>
<name>A0A9Q1IWW3_SYNKA</name>
<keyword evidence="5" id="KW-1185">Reference proteome</keyword>
<keyword evidence="2" id="KW-1133">Transmembrane helix</keyword>
<keyword evidence="2" id="KW-0812">Transmembrane</keyword>
<accession>A0A9Q1IWW3</accession>
<proteinExistence type="predicted"/>
<dbReference type="Proteomes" id="UP001152622">
    <property type="component" value="Chromosome 6"/>
</dbReference>
<dbReference type="AlphaFoldDB" id="A0A9Q1IWW3"/>
<evidence type="ECO:0000256" key="1">
    <source>
        <dbReference type="SAM" id="MobiDB-lite"/>
    </source>
</evidence>
<feature type="region of interest" description="Disordered" evidence="1">
    <location>
        <begin position="139"/>
        <end position="158"/>
    </location>
</feature>
<evidence type="ECO:0000256" key="2">
    <source>
        <dbReference type="SAM" id="Phobius"/>
    </source>
</evidence>
<reference evidence="4" key="1">
    <citation type="journal article" date="2023" name="Science">
        <title>Genome structures resolve the early diversification of teleost fishes.</title>
        <authorList>
            <person name="Parey E."/>
            <person name="Louis A."/>
            <person name="Montfort J."/>
            <person name="Bouchez O."/>
            <person name="Roques C."/>
            <person name="Iampietro C."/>
            <person name="Lluch J."/>
            <person name="Castinel A."/>
            <person name="Donnadieu C."/>
            <person name="Desvignes T."/>
            <person name="Floi Bucao C."/>
            <person name="Jouanno E."/>
            <person name="Wen M."/>
            <person name="Mejri S."/>
            <person name="Dirks R."/>
            <person name="Jansen H."/>
            <person name="Henkel C."/>
            <person name="Chen W.J."/>
            <person name="Zahm M."/>
            <person name="Cabau C."/>
            <person name="Klopp C."/>
            <person name="Thompson A.W."/>
            <person name="Robinson-Rechavi M."/>
            <person name="Braasch I."/>
            <person name="Lecointre G."/>
            <person name="Bobe J."/>
            <person name="Postlethwait J.H."/>
            <person name="Berthelot C."/>
            <person name="Roest Crollius H."/>
            <person name="Guiguen Y."/>
        </authorList>
    </citation>
    <scope>NUCLEOTIDE SEQUENCE</scope>
    <source>
        <strain evidence="4">WJC10195</strain>
    </source>
</reference>
<keyword evidence="2" id="KW-0472">Membrane</keyword>
<dbReference type="EMBL" id="JAINUF010000006">
    <property type="protein sequence ID" value="KAJ8356874.1"/>
    <property type="molecule type" value="Genomic_DNA"/>
</dbReference>
<keyword evidence="3" id="KW-0732">Signal</keyword>
<feature type="signal peptide" evidence="3">
    <location>
        <begin position="1"/>
        <end position="39"/>
    </location>
</feature>